<dbReference type="FunFam" id="3.40.630.40:FF:000005">
    <property type="entry name" value="N-acetylmuramoyl-L-alanine amidase (AmiA)"/>
    <property type="match status" value="1"/>
</dbReference>
<dbReference type="EMBL" id="JADIMD010000094">
    <property type="protein sequence ID" value="MBO8474854.1"/>
    <property type="molecule type" value="Genomic_DNA"/>
</dbReference>
<dbReference type="Proteomes" id="UP000823757">
    <property type="component" value="Unassembled WGS sequence"/>
</dbReference>
<keyword evidence="4" id="KW-0732">Signal</keyword>
<evidence type="ECO:0000256" key="2">
    <source>
        <dbReference type="ARBA" id="ARBA00011901"/>
    </source>
</evidence>
<dbReference type="SMART" id="SM00646">
    <property type="entry name" value="Ami_3"/>
    <property type="match status" value="1"/>
</dbReference>
<dbReference type="EC" id="3.5.1.28" evidence="2"/>
<dbReference type="Gene3D" id="3.40.630.40">
    <property type="entry name" value="Zn-dependent exopeptidases"/>
    <property type="match status" value="1"/>
</dbReference>
<feature type="domain" description="MurNAc-LAA" evidence="5">
    <location>
        <begin position="97"/>
        <end position="261"/>
    </location>
</feature>
<feature type="chain" id="PRO_5038824070" description="N-acetylmuramoyl-L-alanine amidase" evidence="4">
    <location>
        <begin position="24"/>
        <end position="363"/>
    </location>
</feature>
<dbReference type="GO" id="GO:0030288">
    <property type="term" value="C:outer membrane-bounded periplasmic space"/>
    <property type="evidence" value="ECO:0007669"/>
    <property type="project" value="TreeGrafter"/>
</dbReference>
<proteinExistence type="predicted"/>
<dbReference type="GO" id="GO:0008745">
    <property type="term" value="F:N-acetylmuramoyl-L-alanine amidase activity"/>
    <property type="evidence" value="ECO:0007669"/>
    <property type="project" value="UniProtKB-EC"/>
</dbReference>
<reference evidence="6" key="1">
    <citation type="submission" date="2020-10" db="EMBL/GenBank/DDBJ databases">
        <authorList>
            <person name="Gilroy R."/>
        </authorList>
    </citation>
    <scope>NUCLEOTIDE SEQUENCE</scope>
    <source>
        <strain evidence="6">B1-13419</strain>
    </source>
</reference>
<accession>A0A9D9IL46</accession>
<evidence type="ECO:0000313" key="6">
    <source>
        <dbReference type="EMBL" id="MBO8474854.1"/>
    </source>
</evidence>
<evidence type="ECO:0000256" key="1">
    <source>
        <dbReference type="ARBA" id="ARBA00001561"/>
    </source>
</evidence>
<dbReference type="InterPro" id="IPR050695">
    <property type="entry name" value="N-acetylmuramoyl_amidase_3"/>
</dbReference>
<feature type="signal peptide" evidence="4">
    <location>
        <begin position="1"/>
        <end position="23"/>
    </location>
</feature>
<organism evidence="6 7">
    <name type="scientific">Candidatus Cryptobacteroides faecigallinarum</name>
    <dbReference type="NCBI Taxonomy" id="2840763"/>
    <lineage>
        <taxon>Bacteria</taxon>
        <taxon>Pseudomonadati</taxon>
        <taxon>Bacteroidota</taxon>
        <taxon>Bacteroidia</taxon>
        <taxon>Bacteroidales</taxon>
        <taxon>Candidatus Cryptobacteroides</taxon>
    </lineage>
</organism>
<evidence type="ECO:0000259" key="5">
    <source>
        <dbReference type="SMART" id="SM00646"/>
    </source>
</evidence>
<dbReference type="Pfam" id="PF01520">
    <property type="entry name" value="Amidase_3"/>
    <property type="match status" value="1"/>
</dbReference>
<sequence length="363" mass="40657">MAKHIFLSAALAFTLFSGVPAHSQPSGAQLKLKTVVIDAGHGGKDAGAVSFDKKTYEKNVTLAIAKLLGQKIENAYPDVKVVYTRTTDRFVELNDRAEIANRNNADLFISIHINSFTKTSPNGFSAHILGQSSNKNRDLFSFNQELCRRENSVILLEDDYETKYQGFNPNDPESFIMFNLMQNAFYEQSILFAAEVDSQLSKGPFRTNRGISQNPFYVLWKTAMPSVLLELGFISNPSDLKVLNSSSGREEIATRLFNAFSSFKKKYDGSLDYRTDAKPAVQQPAGDQVMYGVQVLLLSRKLKPDDRAFKGYEAEVFQSGKMYKYIIGTSSTEDGARKFMSSVRKKFPDSFIVKIENGEVTRL</sequence>
<evidence type="ECO:0000256" key="3">
    <source>
        <dbReference type="ARBA" id="ARBA00022801"/>
    </source>
</evidence>
<dbReference type="CDD" id="cd02696">
    <property type="entry name" value="MurNAc-LAA"/>
    <property type="match status" value="1"/>
</dbReference>
<dbReference type="GO" id="GO:0009253">
    <property type="term" value="P:peptidoglycan catabolic process"/>
    <property type="evidence" value="ECO:0007669"/>
    <property type="project" value="InterPro"/>
</dbReference>
<evidence type="ECO:0000313" key="7">
    <source>
        <dbReference type="Proteomes" id="UP000823757"/>
    </source>
</evidence>
<protein>
    <recommendedName>
        <fullName evidence="2">N-acetylmuramoyl-L-alanine amidase</fullName>
        <ecNumber evidence="2">3.5.1.28</ecNumber>
    </recommendedName>
</protein>
<dbReference type="PANTHER" id="PTHR30404">
    <property type="entry name" value="N-ACETYLMURAMOYL-L-ALANINE AMIDASE"/>
    <property type="match status" value="1"/>
</dbReference>
<comment type="caution">
    <text evidence="6">The sequence shown here is derived from an EMBL/GenBank/DDBJ whole genome shotgun (WGS) entry which is preliminary data.</text>
</comment>
<gene>
    <name evidence="6" type="ORF">IAB91_06150</name>
</gene>
<dbReference type="AlphaFoldDB" id="A0A9D9IL46"/>
<name>A0A9D9IL46_9BACT</name>
<comment type="catalytic activity">
    <reaction evidence="1">
        <text>Hydrolyzes the link between N-acetylmuramoyl residues and L-amino acid residues in certain cell-wall glycopeptides.</text>
        <dbReference type="EC" id="3.5.1.28"/>
    </reaction>
</comment>
<keyword evidence="3" id="KW-0378">Hydrolase</keyword>
<dbReference type="InterPro" id="IPR002508">
    <property type="entry name" value="MurNAc-LAA_cat"/>
</dbReference>
<reference evidence="6" key="2">
    <citation type="journal article" date="2021" name="PeerJ">
        <title>Extensive microbial diversity within the chicken gut microbiome revealed by metagenomics and culture.</title>
        <authorList>
            <person name="Gilroy R."/>
            <person name="Ravi A."/>
            <person name="Getino M."/>
            <person name="Pursley I."/>
            <person name="Horton D.L."/>
            <person name="Alikhan N.F."/>
            <person name="Baker D."/>
            <person name="Gharbi K."/>
            <person name="Hall N."/>
            <person name="Watson M."/>
            <person name="Adriaenssens E.M."/>
            <person name="Foster-Nyarko E."/>
            <person name="Jarju S."/>
            <person name="Secka A."/>
            <person name="Antonio M."/>
            <person name="Oren A."/>
            <person name="Chaudhuri R.R."/>
            <person name="La Ragione R."/>
            <person name="Hildebrand F."/>
            <person name="Pallen M.J."/>
        </authorList>
    </citation>
    <scope>NUCLEOTIDE SEQUENCE</scope>
    <source>
        <strain evidence="6">B1-13419</strain>
    </source>
</reference>
<evidence type="ECO:0000256" key="4">
    <source>
        <dbReference type="SAM" id="SignalP"/>
    </source>
</evidence>
<dbReference type="SUPFAM" id="SSF53187">
    <property type="entry name" value="Zn-dependent exopeptidases"/>
    <property type="match status" value="1"/>
</dbReference>
<dbReference type="PANTHER" id="PTHR30404:SF0">
    <property type="entry name" value="N-ACETYLMURAMOYL-L-ALANINE AMIDASE AMIC"/>
    <property type="match status" value="1"/>
</dbReference>